<protein>
    <submittedName>
        <fullName evidence="2">Uncharacterized protein</fullName>
    </submittedName>
</protein>
<name>Q10D59_ORYSJ</name>
<sequence length="29" mass="2924">MATANYTDGELIVTVPKGAAPDDDDDGDG</sequence>
<reference evidence="2" key="1">
    <citation type="journal article" date="2005" name="Genome Res.">
        <title>Sequence, annotation, and analysis of synteny between rice chromosome 3 and diverged grass species.</title>
        <authorList>
            <consortium name="Rice Chromosome 3 Sequencing Consortium"/>
            <person name="Buell C.R."/>
            <person name="Yuan Q."/>
            <person name="Ouyang S."/>
            <person name="Liu J."/>
            <person name="Zhu W."/>
            <person name="Wang A."/>
            <person name="Maiti R."/>
            <person name="Haas B."/>
            <person name="Wortman J."/>
            <person name="Pertea M."/>
            <person name="Jones K.M."/>
            <person name="Kim M."/>
            <person name="Overton L."/>
            <person name="Tsitrin T."/>
            <person name="Fadrosh D."/>
            <person name="Bera J."/>
            <person name="Weaver B."/>
            <person name="Jin S."/>
            <person name="Johri S."/>
            <person name="Reardon M."/>
            <person name="Webb K."/>
            <person name="Hill J."/>
            <person name="Moffat K."/>
            <person name="Tallon L."/>
            <person name="Van Aken S."/>
            <person name="Lewis M."/>
            <person name="Utterback T."/>
            <person name="Feldblyum T."/>
            <person name="Zismann V."/>
            <person name="Iobst S."/>
            <person name="Hsiao J."/>
            <person name="de Vazeille A.R."/>
            <person name="Salzberg S.L."/>
            <person name="White O."/>
            <person name="Fraser C."/>
            <person name="Yu Y."/>
            <person name="Kim H."/>
            <person name="Rambo T."/>
            <person name="Currie J."/>
            <person name="Collura K."/>
            <person name="Kernodle-Thompson S."/>
            <person name="Wei F."/>
            <person name="Kudrna K."/>
            <person name="Ammiraju J.S."/>
            <person name="Luo M."/>
            <person name="Goicoechea J.L."/>
            <person name="Wing R.A."/>
            <person name="Henry D."/>
            <person name="Oates R."/>
            <person name="Palmer M."/>
            <person name="Pries G."/>
            <person name="Saski C."/>
            <person name="Simmons J."/>
            <person name="Soderlund C."/>
            <person name="Nelson W."/>
            <person name="de la Bastide M."/>
            <person name="Spiegel L."/>
            <person name="Nascimento L."/>
            <person name="Huang E."/>
            <person name="Preston R."/>
            <person name="Zutavern T."/>
            <person name="Palmer L."/>
            <person name="O'Shaughnessy A."/>
            <person name="Dike S."/>
            <person name="McCombie W.R."/>
            <person name="Minx P."/>
            <person name="Cordum H."/>
            <person name="Wilson R."/>
            <person name="Jin W."/>
            <person name="Lee H.R."/>
            <person name="Jiang J."/>
            <person name="Jackson S."/>
        </authorList>
    </citation>
    <scope>NUCLEOTIDE SEQUENCE [LARGE SCALE GENOMIC DNA]</scope>
</reference>
<dbReference type="EMBL" id="DP000009">
    <property type="protein sequence ID" value="ABF98781.1"/>
    <property type="molecule type" value="Genomic_DNA"/>
</dbReference>
<accession>Q10D59</accession>
<proteinExistence type="predicted"/>
<dbReference type="AlphaFoldDB" id="Q10D59"/>
<reference evidence="2" key="2">
    <citation type="submission" date="2006-06" db="EMBL/GenBank/DDBJ databases">
        <authorList>
            <person name="Buell R."/>
            <person name="Wing R.A."/>
            <person name="McCombie W.A."/>
            <person name="Ouyang S."/>
        </authorList>
    </citation>
    <scope>NUCLEOTIDE SEQUENCE</scope>
</reference>
<evidence type="ECO:0000313" key="2">
    <source>
        <dbReference type="EMBL" id="ABF98781.1"/>
    </source>
</evidence>
<gene>
    <name evidence="2" type="ordered locus">LOC_Os03g52914</name>
</gene>
<evidence type="ECO:0000256" key="1">
    <source>
        <dbReference type="SAM" id="MobiDB-lite"/>
    </source>
</evidence>
<organism evidence="2">
    <name type="scientific">Oryza sativa subsp. japonica</name>
    <name type="common">Rice</name>
    <dbReference type="NCBI Taxonomy" id="39947"/>
    <lineage>
        <taxon>Eukaryota</taxon>
        <taxon>Viridiplantae</taxon>
        <taxon>Streptophyta</taxon>
        <taxon>Embryophyta</taxon>
        <taxon>Tracheophyta</taxon>
        <taxon>Spermatophyta</taxon>
        <taxon>Magnoliopsida</taxon>
        <taxon>Liliopsida</taxon>
        <taxon>Poales</taxon>
        <taxon>Poaceae</taxon>
        <taxon>BOP clade</taxon>
        <taxon>Oryzoideae</taxon>
        <taxon>Oryzeae</taxon>
        <taxon>Oryzinae</taxon>
        <taxon>Oryza</taxon>
        <taxon>Oryza sativa</taxon>
    </lineage>
</organism>
<feature type="region of interest" description="Disordered" evidence="1">
    <location>
        <begin position="1"/>
        <end position="29"/>
    </location>
</feature>